<dbReference type="Proteomes" id="UP001058016">
    <property type="component" value="Chromosome"/>
</dbReference>
<accession>A0A9Q9CIU5</accession>
<protein>
    <submittedName>
        <fullName evidence="2">Uncharacterized protein</fullName>
    </submittedName>
</protein>
<dbReference type="Proteomes" id="UP001058072">
    <property type="component" value="Chromosome"/>
</dbReference>
<dbReference type="AlphaFoldDB" id="A0A9Q9CIU5"/>
<proteinExistence type="predicted"/>
<evidence type="ECO:0000313" key="2">
    <source>
        <dbReference type="EMBL" id="UUF07756.1"/>
    </source>
</evidence>
<organism evidence="2 4">
    <name type="scientific">Turicibacter bilis</name>
    <dbReference type="NCBI Taxonomy" id="2735723"/>
    <lineage>
        <taxon>Bacteria</taxon>
        <taxon>Bacillati</taxon>
        <taxon>Bacillota</taxon>
        <taxon>Erysipelotrichia</taxon>
        <taxon>Erysipelotrichales</taxon>
        <taxon>Turicibacteraceae</taxon>
        <taxon>Turicibacter</taxon>
    </lineage>
</organism>
<dbReference type="EMBL" id="CP071250">
    <property type="protein sequence ID" value="UUF07756.1"/>
    <property type="molecule type" value="Genomic_DNA"/>
</dbReference>
<name>A0A9Q9CIU5_9FIRM</name>
<evidence type="ECO:0000313" key="4">
    <source>
        <dbReference type="Proteomes" id="UP001058072"/>
    </source>
</evidence>
<reference evidence="2 3" key="1">
    <citation type="submission" date="2021-03" db="EMBL/GenBank/DDBJ databases">
        <title>Comparative Genomics and Metabolomics in the genus Turicibacter.</title>
        <authorList>
            <person name="Maki J."/>
            <person name="Looft T."/>
        </authorList>
    </citation>
    <scope>NUCLEOTIDE SEQUENCE</scope>
    <source>
        <strain evidence="2">ISU324</strain>
        <strain evidence="1 3">MMM721</strain>
    </source>
</reference>
<evidence type="ECO:0000313" key="1">
    <source>
        <dbReference type="EMBL" id="UUF06506.1"/>
    </source>
</evidence>
<sequence>MKMSSLDKFMCGVSGLLLLALTLVCLFYTSDTKTFDHDQLEQLKIHLEEKNYDWDEILE</sequence>
<evidence type="ECO:0000313" key="3">
    <source>
        <dbReference type="Proteomes" id="UP001058016"/>
    </source>
</evidence>
<dbReference type="RefSeq" id="WP_212725579.1">
    <property type="nucleotide sequence ID" value="NZ_CP071249.1"/>
</dbReference>
<dbReference type="EMBL" id="CP071249">
    <property type="protein sequence ID" value="UUF06506.1"/>
    <property type="molecule type" value="Genomic_DNA"/>
</dbReference>
<gene>
    <name evidence="1" type="ORF">J0J69_02660</name>
    <name evidence="2" type="ORF">J0J70_09000</name>
</gene>
<keyword evidence="3" id="KW-1185">Reference proteome</keyword>